<gene>
    <name evidence="2" type="ORF">SPPG_03310</name>
</gene>
<name>A0A0L0HKE8_SPIPD</name>
<protein>
    <submittedName>
        <fullName evidence="2">Uncharacterized protein</fullName>
    </submittedName>
</protein>
<feature type="region of interest" description="Disordered" evidence="1">
    <location>
        <begin position="97"/>
        <end position="171"/>
    </location>
</feature>
<evidence type="ECO:0000313" key="2">
    <source>
        <dbReference type="EMBL" id="KND01513.1"/>
    </source>
</evidence>
<reference evidence="2 3" key="1">
    <citation type="submission" date="2009-08" db="EMBL/GenBank/DDBJ databases">
        <title>The Genome Sequence of Spizellomyces punctatus strain DAOM BR117.</title>
        <authorList>
            <consortium name="The Broad Institute Genome Sequencing Platform"/>
            <person name="Russ C."/>
            <person name="Cuomo C."/>
            <person name="Shea T."/>
            <person name="Young S.K."/>
            <person name="Zeng Q."/>
            <person name="Koehrsen M."/>
            <person name="Haas B."/>
            <person name="Borodovsky M."/>
            <person name="Guigo R."/>
            <person name="Alvarado L."/>
            <person name="Berlin A."/>
            <person name="Bochicchio J."/>
            <person name="Borenstein D."/>
            <person name="Chapman S."/>
            <person name="Chen Z."/>
            <person name="Engels R."/>
            <person name="Freedman E."/>
            <person name="Gellesch M."/>
            <person name="Goldberg J."/>
            <person name="Griggs A."/>
            <person name="Gujja S."/>
            <person name="Heiman D."/>
            <person name="Hepburn T."/>
            <person name="Howarth C."/>
            <person name="Jen D."/>
            <person name="Larson L."/>
            <person name="Lewis B."/>
            <person name="Mehta T."/>
            <person name="Park D."/>
            <person name="Pearson M."/>
            <person name="Roberts A."/>
            <person name="Saif S."/>
            <person name="Shenoy N."/>
            <person name="Sisk P."/>
            <person name="Stolte C."/>
            <person name="Sykes S."/>
            <person name="Thomson T."/>
            <person name="Walk T."/>
            <person name="White J."/>
            <person name="Yandava C."/>
            <person name="Burger G."/>
            <person name="Gray M.W."/>
            <person name="Holland P.W.H."/>
            <person name="King N."/>
            <person name="Lang F.B.F."/>
            <person name="Roger A.J."/>
            <person name="Ruiz-Trillo I."/>
            <person name="Lander E."/>
            <person name="Nusbaum C."/>
        </authorList>
    </citation>
    <scope>NUCLEOTIDE SEQUENCE [LARGE SCALE GENOMIC DNA]</scope>
    <source>
        <strain evidence="2 3">DAOM BR117</strain>
    </source>
</reference>
<dbReference type="InParanoid" id="A0A0L0HKE8"/>
<evidence type="ECO:0000256" key="1">
    <source>
        <dbReference type="SAM" id="MobiDB-lite"/>
    </source>
</evidence>
<dbReference type="AlphaFoldDB" id="A0A0L0HKE8"/>
<feature type="compositionally biased region" description="Basic residues" evidence="1">
    <location>
        <begin position="10"/>
        <end position="19"/>
    </location>
</feature>
<dbReference type="GeneID" id="27686839"/>
<proteinExistence type="predicted"/>
<accession>A0A0L0HKE8</accession>
<dbReference type="Proteomes" id="UP000053201">
    <property type="component" value="Unassembled WGS sequence"/>
</dbReference>
<organism evidence="2 3">
    <name type="scientific">Spizellomyces punctatus (strain DAOM BR117)</name>
    <dbReference type="NCBI Taxonomy" id="645134"/>
    <lineage>
        <taxon>Eukaryota</taxon>
        <taxon>Fungi</taxon>
        <taxon>Fungi incertae sedis</taxon>
        <taxon>Chytridiomycota</taxon>
        <taxon>Chytridiomycota incertae sedis</taxon>
        <taxon>Chytridiomycetes</taxon>
        <taxon>Spizellomycetales</taxon>
        <taxon>Spizellomycetaceae</taxon>
        <taxon>Spizellomyces</taxon>
    </lineage>
</organism>
<feature type="compositionally biased region" description="Acidic residues" evidence="1">
    <location>
        <begin position="149"/>
        <end position="164"/>
    </location>
</feature>
<dbReference type="VEuPathDB" id="FungiDB:SPPG_03310"/>
<sequence>MTNAPTIQKTRARKARRASISKTGHENLKRPADTIIKILNKFENDNSITETELELLQSLGNLCVETTFIASRGKICMRYIDYDLLKREFQNQMEPTIAEDSTNGGEDTTLNQPEPPNGDEPTDGVTDGDNDNDEEGGNGSESSYHPMNDDEDDEGSDDTSEDENAPQKDHFFSITKLTKPLLKSKKYISFGKRCTISFEDLCTKAPNRNRKVFASFQKHGTSGEDHSKALRMINILMSKSKKEQQAHRLTDREKKYIKMFEINPIIPLVLYKSPRLIEESSVSDRALLKQWFDANQQDIPATALKDVFCDFLDAMKAGDWKKTEVYFHKMGKPKKRSE</sequence>
<keyword evidence="3" id="KW-1185">Reference proteome</keyword>
<feature type="compositionally biased region" description="Polar residues" evidence="1">
    <location>
        <begin position="97"/>
        <end position="112"/>
    </location>
</feature>
<dbReference type="EMBL" id="KQ257454">
    <property type="protein sequence ID" value="KND01513.1"/>
    <property type="molecule type" value="Genomic_DNA"/>
</dbReference>
<evidence type="ECO:0000313" key="3">
    <source>
        <dbReference type="Proteomes" id="UP000053201"/>
    </source>
</evidence>
<feature type="compositionally biased region" description="Acidic residues" evidence="1">
    <location>
        <begin position="120"/>
        <end position="136"/>
    </location>
</feature>
<dbReference type="RefSeq" id="XP_016609552.1">
    <property type="nucleotide sequence ID" value="XM_016751586.1"/>
</dbReference>
<feature type="region of interest" description="Disordered" evidence="1">
    <location>
        <begin position="1"/>
        <end position="26"/>
    </location>
</feature>